<dbReference type="OrthoDB" id="10674193at2759"/>
<evidence type="ECO:0000313" key="2">
    <source>
        <dbReference type="Proteomes" id="UP000053105"/>
    </source>
</evidence>
<keyword evidence="2" id="KW-1185">Reference proteome</keyword>
<dbReference type="EMBL" id="KQ435698">
    <property type="protein sequence ID" value="KOX80658.1"/>
    <property type="molecule type" value="Genomic_DNA"/>
</dbReference>
<dbReference type="AlphaFoldDB" id="A0A0N1IU60"/>
<protein>
    <submittedName>
        <fullName evidence="1">Uncharacterized protein</fullName>
    </submittedName>
</protein>
<reference evidence="1 2" key="1">
    <citation type="submission" date="2015-07" db="EMBL/GenBank/DDBJ databases">
        <title>The genome of Melipona quadrifasciata.</title>
        <authorList>
            <person name="Pan H."/>
            <person name="Kapheim K."/>
        </authorList>
    </citation>
    <scope>NUCLEOTIDE SEQUENCE [LARGE SCALE GENOMIC DNA]</scope>
    <source>
        <strain evidence="1">0111107301</strain>
        <tissue evidence="1">Whole body</tissue>
    </source>
</reference>
<sequence>MTNVIDHLINIKYVTDAGHALNISCILFYGMRSPRRSFGTREDRFATIVRVVPHIFRLKDNEYSRLLMIIRLIQTRHLLHFVQSNSRKPQVVTKAGNYCRSAHAHRYSIEADRRGMGGDKKGAEVVSEPVKPKPHYWGITFSVDRMVNKFDRIYLLSIETLEKDFLASSKIYIDSINIAFSQSFLTSNFGDPIVFRGPTFTMSLASRMNQLPVIRHKDTKSKQVLYSDLIYVCLRLYPQFKKFKTIRLKFKAMIFFNHGDYQRGLSRKLSLQRTVPMDENRKISDYVRLMENNAISYNFVGHVNTSMKYKNPSSLKNDNLVCLKKRDREMEILHGVTRQYLAHNLNSNKRSIAFVHFVRETAWKDEINFLNYNCVKVKTEPLIFTEHDSEGRSRVKGQGEGVEEAKKLSYRIISKWLPIRTDNVKLDLELIKEPGFYEAYDIFGLRNKRRGSLYDTRDSPSADLRRRRIERYWKEASYLLEVEVTFSGRHRCLLLPEDGTGAPVVHHALWNTEQKQRNAIGPKSFINLLVLSRFEYVQKTKEAEYRAFRICVQHGWLSWRTGGLVLGLMSQAKQRSHVASYITTALCAGTFTCAAALIDVRLCINTSPPPRENPSCVLFNVSDTNAYCMCRMGNVNAKEAPIDRKTGRFCNRVEKFLILPKNQNSLSHSFLRECANVVLVKCAHRRTFRKDQSSV</sequence>
<dbReference type="Proteomes" id="UP000053105">
    <property type="component" value="Unassembled WGS sequence"/>
</dbReference>
<accession>A0A0N1IU60</accession>
<name>A0A0N1IU60_9HYME</name>
<organism evidence="1 2">
    <name type="scientific">Melipona quadrifasciata</name>
    <dbReference type="NCBI Taxonomy" id="166423"/>
    <lineage>
        <taxon>Eukaryota</taxon>
        <taxon>Metazoa</taxon>
        <taxon>Ecdysozoa</taxon>
        <taxon>Arthropoda</taxon>
        <taxon>Hexapoda</taxon>
        <taxon>Insecta</taxon>
        <taxon>Pterygota</taxon>
        <taxon>Neoptera</taxon>
        <taxon>Endopterygota</taxon>
        <taxon>Hymenoptera</taxon>
        <taxon>Apocrita</taxon>
        <taxon>Aculeata</taxon>
        <taxon>Apoidea</taxon>
        <taxon>Anthophila</taxon>
        <taxon>Apidae</taxon>
        <taxon>Melipona</taxon>
    </lineage>
</organism>
<evidence type="ECO:0000313" key="1">
    <source>
        <dbReference type="EMBL" id="KOX80658.1"/>
    </source>
</evidence>
<proteinExistence type="predicted"/>
<gene>
    <name evidence="1" type="ORF">WN51_01946</name>
</gene>